<accession>A0A8K0T4G4</accession>
<organism evidence="2 3">
    <name type="scientific">Stachybotrys elegans</name>
    <dbReference type="NCBI Taxonomy" id="80388"/>
    <lineage>
        <taxon>Eukaryota</taxon>
        <taxon>Fungi</taxon>
        <taxon>Dikarya</taxon>
        <taxon>Ascomycota</taxon>
        <taxon>Pezizomycotina</taxon>
        <taxon>Sordariomycetes</taxon>
        <taxon>Hypocreomycetidae</taxon>
        <taxon>Hypocreales</taxon>
        <taxon>Stachybotryaceae</taxon>
        <taxon>Stachybotrys</taxon>
    </lineage>
</organism>
<dbReference type="Proteomes" id="UP000813444">
    <property type="component" value="Unassembled WGS sequence"/>
</dbReference>
<name>A0A8K0T4G4_9HYPO</name>
<keyword evidence="1" id="KW-0812">Transmembrane</keyword>
<dbReference type="PANTHER" id="PTHR13132:SF29">
    <property type="entry name" value="ALPHA-(1,6)-FUCOSYLTRANSFERASE"/>
    <property type="match status" value="1"/>
</dbReference>
<evidence type="ECO:0000256" key="1">
    <source>
        <dbReference type="SAM" id="Phobius"/>
    </source>
</evidence>
<keyword evidence="3" id="KW-1185">Reference proteome</keyword>
<protein>
    <submittedName>
        <fullName evidence="2">Uncharacterized protein</fullName>
    </submittedName>
</protein>
<dbReference type="GO" id="GO:0046921">
    <property type="term" value="F:alpha-(1-&gt;6)-fucosyltransferase activity"/>
    <property type="evidence" value="ECO:0007669"/>
    <property type="project" value="TreeGrafter"/>
</dbReference>
<gene>
    <name evidence="2" type="ORF">B0I35DRAFT_473341</name>
</gene>
<evidence type="ECO:0000313" key="2">
    <source>
        <dbReference type="EMBL" id="KAH7328660.1"/>
    </source>
</evidence>
<keyword evidence="1" id="KW-1133">Transmembrane helix</keyword>
<feature type="transmembrane region" description="Helical" evidence="1">
    <location>
        <begin position="87"/>
        <end position="107"/>
    </location>
</feature>
<proteinExistence type="predicted"/>
<dbReference type="OrthoDB" id="2392789at2759"/>
<comment type="caution">
    <text evidence="2">The sequence shown here is derived from an EMBL/GenBank/DDBJ whole genome shotgun (WGS) entry which is preliminary data.</text>
</comment>
<dbReference type="AlphaFoldDB" id="A0A8K0T4G4"/>
<keyword evidence="1" id="KW-0472">Membrane</keyword>
<dbReference type="GO" id="GO:0006487">
    <property type="term" value="P:protein N-linked glycosylation"/>
    <property type="evidence" value="ECO:0007669"/>
    <property type="project" value="TreeGrafter"/>
</dbReference>
<sequence length="624" mass="70333">MPGRLHLSPNDASLKVMVAPPRLNLRRAASYNAQDRGPLSSSSSRFSFNHLLFSPPPSPGLPALVPRRKRSASIKVLVARPPRPFRLLAYLLMLFFSFYTLGIALRYKNTMAAMPAIWPYFTAQQEFEMVGQDALPDFPTPLLVTDNQGQSRWTVFVPQDYDFPLSLEQYSEMNAQCREVATLSRGEHGRATSQSEPNILSYDATDDYFVDVFEAEKSNLLPAALKSETVKVPGQFVGVDEESMFGKPVCETSMTFVLESADAGLGNTLMLLWTFYGLAKEQERAFFIDDTRWAYGDWKAIFQPPPIPDCQPPPRHHIIPCPAQARHLAVSSTTAKEIFPAILAKHRRIAEIENEVQDFHKLARTGYEALFHLNKDDKPYVRKRIDEFIRKGQSEGGLTKSMPVVSYHIRRGDRHPFEFQYRDTYIPNEVFIQRAEVLVEEFYNATQNSWTHHREAVTLLASDDPTILHLPEFSGSLAAQDRIRLASKEAVRQAKLQEDPNALRRFVDEAFGWEGGFFAPMFWNLGIDRKNNGANAPSGVQVKDVNEEARHHAPPSATTLQLRSLIGRAYIMDLAVLAGASDYTVCAVSALGCRLLGVMMGWEAIEKGRWANVDGEYGWTGIQW</sequence>
<dbReference type="PANTHER" id="PTHR13132">
    <property type="entry name" value="ALPHA- 1,6 -FUCOSYLTRANSFERASE"/>
    <property type="match status" value="1"/>
</dbReference>
<reference evidence="2" key="1">
    <citation type="journal article" date="2021" name="Nat. Commun.">
        <title>Genetic determinants of endophytism in the Arabidopsis root mycobiome.</title>
        <authorList>
            <person name="Mesny F."/>
            <person name="Miyauchi S."/>
            <person name="Thiergart T."/>
            <person name="Pickel B."/>
            <person name="Atanasova L."/>
            <person name="Karlsson M."/>
            <person name="Huettel B."/>
            <person name="Barry K.W."/>
            <person name="Haridas S."/>
            <person name="Chen C."/>
            <person name="Bauer D."/>
            <person name="Andreopoulos W."/>
            <person name="Pangilinan J."/>
            <person name="LaButti K."/>
            <person name="Riley R."/>
            <person name="Lipzen A."/>
            <person name="Clum A."/>
            <person name="Drula E."/>
            <person name="Henrissat B."/>
            <person name="Kohler A."/>
            <person name="Grigoriev I.V."/>
            <person name="Martin F.M."/>
            <person name="Hacquard S."/>
        </authorList>
    </citation>
    <scope>NUCLEOTIDE SEQUENCE</scope>
    <source>
        <strain evidence="2">MPI-CAGE-CH-0235</strain>
    </source>
</reference>
<evidence type="ECO:0000313" key="3">
    <source>
        <dbReference type="Proteomes" id="UP000813444"/>
    </source>
</evidence>
<dbReference type="EMBL" id="JAGPNK010000001">
    <property type="protein sequence ID" value="KAH7328660.1"/>
    <property type="molecule type" value="Genomic_DNA"/>
</dbReference>